<evidence type="ECO:0000313" key="4">
    <source>
        <dbReference type="EMBL" id="TCL12780.1"/>
    </source>
</evidence>
<evidence type="ECO:0000313" key="6">
    <source>
        <dbReference type="Proteomes" id="UP000295404"/>
    </source>
</evidence>
<reference evidence="4 6" key="3">
    <citation type="submission" date="2019-03" db="EMBL/GenBank/DDBJ databases">
        <title>Subsurface microbial communities from deep shales in Ohio and West Virginia, USA.</title>
        <authorList>
            <person name="Wrighton K."/>
        </authorList>
    </citation>
    <scope>NUCLEOTIDE SEQUENCE [LARGE SCALE GENOMIC DNA]</scope>
    <source>
        <strain evidence="4 6">WG1_MB</strain>
    </source>
</reference>
<dbReference type="Pfam" id="PF13584">
    <property type="entry name" value="BatD"/>
    <property type="match status" value="1"/>
</dbReference>
<dbReference type="InterPro" id="IPR013783">
    <property type="entry name" value="Ig-like_fold"/>
</dbReference>
<dbReference type="EMBL" id="OBDR01000002">
    <property type="protein sequence ID" value="SNY03627.1"/>
    <property type="molecule type" value="Genomic_DNA"/>
</dbReference>
<keyword evidence="2" id="KW-0472">Membrane</keyword>
<keyword evidence="2" id="KW-0812">Transmembrane</keyword>
<gene>
    <name evidence="4" type="ORF">C7960_2055</name>
    <name evidence="3" type="ORF">SAMN06295989_102106</name>
</gene>
<dbReference type="RefSeq" id="WP_096711708.1">
    <property type="nucleotide sequence ID" value="NZ_OBDR01000002.1"/>
</dbReference>
<evidence type="ECO:0000256" key="1">
    <source>
        <dbReference type="SAM" id="MobiDB-lite"/>
    </source>
</evidence>
<keyword evidence="2" id="KW-1133">Transmembrane helix</keyword>
<dbReference type="AlphaFoldDB" id="A0A285EX79"/>
<sequence length="534" mass="59057">MYSRIFLSLLLICAGATTASAYTLDDIQWDKSIDSATLHWGDSVEDNGYTITAEDFQKDEHVYISISKNGQTLKHGALLVGDNLEYRDTEEGKDIRVHANEVKVNIDEWTGNMEDPTAEISIYNRGKPEFDISIETDRDEYDPRITSKAEIEVTLKIKNDGSAKAEDVQLSVDPAGMDVVEGDLTESISSLEIDETTEEYELTLKVPHLWEETDLDIVATVEGYDINGDLHKNEEIETVTIAPKVELMITKSIPEEIYMDETARVLVSIRNNGLYDVSNITVKDKIIDHMELLDDVVLNKNISLDAGETIKIFEYSMKPTKSGEFKAPATIASFKASNGKIYEYESNQPEIQVDGPVITVTQSTESSTIRPSDEVKVTVKVSNKGNRDASVKAVSEIPDDVTFVRGETSLDQVIPEGKSKSYNYIIRAGNEGNFTVPAARASFIDMENYKGERVSNILQFDVINTSTQDAATDASNKADSQISDDSGDDNSIFSDDESNGGSGETNENNKVQPGFDALMVIFVLTGIYVFGIKR</sequence>
<dbReference type="Gene3D" id="2.60.40.10">
    <property type="entry name" value="Immunoglobulins"/>
    <property type="match status" value="1"/>
</dbReference>
<name>A0A285EX79_9EURY</name>
<evidence type="ECO:0000313" key="3">
    <source>
        <dbReference type="EMBL" id="SNY03627.1"/>
    </source>
</evidence>
<dbReference type="Proteomes" id="UP000217726">
    <property type="component" value="Unassembled WGS sequence"/>
</dbReference>
<proteinExistence type="predicted"/>
<organism evidence="3 5">
    <name type="scientific">Methanohalophilus euhalobius</name>
    <dbReference type="NCBI Taxonomy" id="51203"/>
    <lineage>
        <taxon>Archaea</taxon>
        <taxon>Methanobacteriati</taxon>
        <taxon>Methanobacteriota</taxon>
        <taxon>Stenosarchaea group</taxon>
        <taxon>Methanomicrobia</taxon>
        <taxon>Methanosarcinales</taxon>
        <taxon>Methanosarcinaceae</taxon>
        <taxon>Methanohalophilus</taxon>
    </lineage>
</organism>
<evidence type="ECO:0000313" key="5">
    <source>
        <dbReference type="Proteomes" id="UP000217726"/>
    </source>
</evidence>
<dbReference type="PANTHER" id="PTHR12861">
    <property type="entry name" value="TRANSLOCON-ASSOCIATED PROTEIN, BETA SUBUNIT PRECURSOR TRAP-BETA SIGNAL SEQUENCE RECEPTOR BETA SUBUNIT"/>
    <property type="match status" value="1"/>
</dbReference>
<feature type="transmembrane region" description="Helical" evidence="2">
    <location>
        <begin position="514"/>
        <end position="532"/>
    </location>
</feature>
<dbReference type="Proteomes" id="UP000295404">
    <property type="component" value="Unassembled WGS sequence"/>
</dbReference>
<feature type="region of interest" description="Disordered" evidence="1">
    <location>
        <begin position="469"/>
        <end position="510"/>
    </location>
</feature>
<evidence type="ECO:0008006" key="7">
    <source>
        <dbReference type="Google" id="ProtNLM"/>
    </source>
</evidence>
<evidence type="ECO:0000256" key="2">
    <source>
        <dbReference type="SAM" id="Phobius"/>
    </source>
</evidence>
<keyword evidence="5" id="KW-1185">Reference proteome</keyword>
<accession>A0A285EX79</accession>
<feature type="compositionally biased region" description="Polar residues" evidence="1">
    <location>
        <begin position="469"/>
        <end position="493"/>
    </location>
</feature>
<dbReference type="PANTHER" id="PTHR12861:SF3">
    <property type="entry name" value="TRANSLOCON-ASSOCIATED PROTEIN SUBUNIT BETA"/>
    <property type="match status" value="1"/>
</dbReference>
<protein>
    <recommendedName>
        <fullName evidence="7">DUF11 domain-containing protein</fullName>
    </recommendedName>
</protein>
<reference evidence="5" key="1">
    <citation type="submission" date="2017-09" db="EMBL/GenBank/DDBJ databases">
        <authorList>
            <person name="Varghese N."/>
            <person name="Submissions S."/>
        </authorList>
    </citation>
    <scope>NUCLEOTIDE SEQUENCE [LARGE SCALE GENOMIC DNA]</scope>
    <source>
        <strain evidence="5">WG-1MB</strain>
    </source>
</reference>
<dbReference type="OrthoDB" id="125550at2157"/>
<reference evidence="3" key="2">
    <citation type="submission" date="2017-09" db="EMBL/GenBank/DDBJ databases">
        <authorList>
            <person name="Ehlers B."/>
            <person name="Leendertz F.H."/>
        </authorList>
    </citation>
    <scope>NUCLEOTIDE SEQUENCE [LARGE SCALE GENOMIC DNA]</scope>
    <source>
        <strain evidence="3">WG-1MB</strain>
    </source>
</reference>
<dbReference type="EMBL" id="SMMS01000001">
    <property type="protein sequence ID" value="TCL12780.1"/>
    <property type="molecule type" value="Genomic_DNA"/>
</dbReference>
<dbReference type="InterPro" id="IPR025738">
    <property type="entry name" value="BatD"/>
</dbReference>